<sequence length="38" mass="4394">MTADQPLERSHSSLYILQTMHQTSTIFLERSDVEICDP</sequence>
<proteinExistence type="predicted"/>
<organism evidence="1">
    <name type="scientific">uncultured Pleomorphomonas sp</name>
    <dbReference type="NCBI Taxonomy" id="442121"/>
    <lineage>
        <taxon>Bacteria</taxon>
        <taxon>Pseudomonadati</taxon>
        <taxon>Pseudomonadota</taxon>
        <taxon>Alphaproteobacteria</taxon>
        <taxon>Hyphomicrobiales</taxon>
        <taxon>Pleomorphomonadaceae</taxon>
        <taxon>Pleomorphomonas</taxon>
        <taxon>environmental samples</taxon>
    </lineage>
</organism>
<name>A0A212LFW4_9HYPH</name>
<reference evidence="1" key="1">
    <citation type="submission" date="2016-08" db="EMBL/GenBank/DDBJ databases">
        <authorList>
            <person name="Seilhamer J.J."/>
        </authorList>
    </citation>
    <scope>NUCLEOTIDE SEQUENCE</scope>
    <source>
        <strain evidence="1">86</strain>
    </source>
</reference>
<evidence type="ECO:0000313" key="1">
    <source>
        <dbReference type="EMBL" id="SCM76454.1"/>
    </source>
</evidence>
<dbReference type="EMBL" id="FMJD01000008">
    <property type="protein sequence ID" value="SCM76454.1"/>
    <property type="molecule type" value="Genomic_DNA"/>
</dbReference>
<accession>A0A212LFW4</accession>
<protein>
    <submittedName>
        <fullName evidence="1">Uncharacterized protein</fullName>
    </submittedName>
</protein>
<dbReference type="AlphaFoldDB" id="A0A212LFW4"/>
<gene>
    <name evidence="1" type="ORF">KL86PLE_40259</name>
</gene>